<evidence type="ECO:0000313" key="1">
    <source>
        <dbReference type="EMBL" id="CBJ83247.1"/>
    </source>
</evidence>
<dbReference type="KEGG" id="xbo:XBJ1_4135"/>
<reference evidence="1" key="1">
    <citation type="journal article" date="2011" name="PLoS ONE">
        <title>The entomopathogenic bacterial endosymbionts xenorhabdus and photorhabdus: convergent lifestyles from divergent genomes.</title>
        <authorList>
            <person name="Chaston J.M."/>
            <person name="Suen G."/>
            <person name="Tucker S.L."/>
            <person name="Andersen A.W."/>
            <person name="Bhasin A."/>
            <person name="Bode E."/>
            <person name="Bode H.B."/>
            <person name="Brachmann A.O."/>
            <person name="Cowles C.E."/>
            <person name="Cowles K.N."/>
            <person name="Darby C."/>
            <person name="de Leon L."/>
            <person name="Drace K."/>
            <person name="Du Z."/>
            <person name="Givaudan A."/>
            <person name="Herbert Tran E.E."/>
            <person name="Jewell K.A."/>
            <person name="Knack J.J."/>
            <person name="Krasomil-Osterfeld K.C."/>
            <person name="Kukor R."/>
            <person name="Lanois A."/>
            <person name="Latreille P."/>
            <person name="Leimgruber N.K."/>
            <person name="Lipke C.M."/>
            <person name="Liu R."/>
            <person name="Lu X."/>
            <person name="Martens E.C."/>
            <person name="Marri P.R."/>
            <person name="Medigue C."/>
            <person name="Menard M.L."/>
            <person name="Miller N.M."/>
            <person name="Morales-Soto N."/>
            <person name="Norton S."/>
            <person name="Ogier J.C."/>
            <person name="Orchard S.S."/>
            <person name="Park D."/>
            <person name="Park Y."/>
            <person name="Qurollo B.A."/>
            <person name="Sugar D.R."/>
            <person name="Richards G.R."/>
            <person name="Rouy Z."/>
            <person name="Slominski B."/>
            <person name="Slominski K."/>
            <person name="Snyder H."/>
            <person name="Tjaden B.C."/>
            <person name="van der Hoeven R."/>
            <person name="Welch R.D."/>
            <person name="Wheeler C."/>
            <person name="Xiang B."/>
            <person name="Barbazuk B."/>
            <person name="Gaudriault S."/>
            <person name="Goodner B."/>
            <person name="Slater S.C."/>
            <person name="Forst S."/>
            <person name="Goldman B.S."/>
            <person name="Goodrich-Blair H."/>
        </authorList>
    </citation>
    <scope>NUCLEOTIDE SEQUENCE [LARGE SCALE GENOMIC DNA]</scope>
    <source>
        <strain evidence="1">SS-2004</strain>
    </source>
</reference>
<proteinExistence type="predicted"/>
<dbReference type="AlphaFoldDB" id="D3V6G8"/>
<evidence type="ECO:0000313" key="2">
    <source>
        <dbReference type="Proteomes" id="UP000002045"/>
    </source>
</evidence>
<dbReference type="Proteomes" id="UP000002045">
    <property type="component" value="Chromosome"/>
</dbReference>
<gene>
    <name evidence="1" type="ordered locus">XBJ1_4135</name>
</gene>
<organism evidence="1 2">
    <name type="scientific">Xenorhabdus bovienii (strain SS-2004)</name>
    <name type="common">Xenorhabdus nematophila subsp. bovienii</name>
    <dbReference type="NCBI Taxonomy" id="406818"/>
    <lineage>
        <taxon>Bacteria</taxon>
        <taxon>Pseudomonadati</taxon>
        <taxon>Pseudomonadota</taxon>
        <taxon>Gammaproteobacteria</taxon>
        <taxon>Enterobacterales</taxon>
        <taxon>Morganellaceae</taxon>
        <taxon>Xenorhabdus</taxon>
    </lineage>
</organism>
<protein>
    <submittedName>
        <fullName evidence="1">Uncharacterized protein</fullName>
    </submittedName>
</protein>
<name>D3V6G8_XENBS</name>
<dbReference type="HOGENOM" id="CLU_2903290_0_0_6"/>
<accession>D3V6G8</accession>
<dbReference type="EMBL" id="FN667741">
    <property type="protein sequence ID" value="CBJ83247.1"/>
    <property type="molecule type" value="Genomic_DNA"/>
</dbReference>
<sequence length="51" mass="5927">MKKLLHYLQATVLQLLFNLLSATYKIKNSTPFLFFLHLKNTIIGALYSEKV</sequence>